<reference evidence="1" key="1">
    <citation type="journal article" date="2010" name="Nature">
        <title>The Dynamic genome of Hydra.</title>
        <authorList>
            <person name="Chapman J.A."/>
            <person name="Kirkness E.F."/>
            <person name="Simakov O."/>
            <person name="Hampson S.E."/>
            <person name="Mitros T."/>
            <person name="Weinmaier T."/>
            <person name="Rattei T."/>
            <person name="Balasubramanian P.G."/>
            <person name="Borman J."/>
            <person name="Busam D."/>
            <person name="Disbennett K."/>
            <person name="Pfannkoch C."/>
            <person name="Sumin N."/>
            <person name="Sutton G."/>
            <person name="Viswanathan L."/>
            <person name="Walenz B."/>
            <person name="Goodstein D.M."/>
            <person name="Hellsten U."/>
            <person name="Kawashima T."/>
            <person name="Prochnik S.E."/>
            <person name="Putnam N.H."/>
            <person name="Shu S."/>
            <person name="Blumberg B."/>
            <person name="Dana C.E."/>
            <person name="Gee L."/>
            <person name="Kibler D.F."/>
            <person name="Law L."/>
            <person name="Lindgens D."/>
            <person name="Martinez D.E."/>
            <person name="Peng J."/>
            <person name="Wigge P.A."/>
            <person name="Bertulat B."/>
            <person name="Guder C."/>
            <person name="Nakamura Y."/>
            <person name="Ozbek S."/>
            <person name="Watanabe H."/>
            <person name="Khalturin K."/>
            <person name="Hemmrich G."/>
            <person name="Franke A."/>
            <person name="Augustin R."/>
            <person name="Fraune S."/>
            <person name="Hayakawa E."/>
            <person name="Hayakawa S."/>
            <person name="Hirose M."/>
            <person name="Hwang J."/>
            <person name="Ikeo K."/>
            <person name="Nishimiya-Fujisawa C."/>
            <person name="Ogura A."/>
            <person name="Takahashi T."/>
            <person name="Steinmetz P.R."/>
            <person name="Zhang X."/>
            <person name="Aufschnaiter R."/>
            <person name="Eder M.K."/>
            <person name="Gorny A.K."/>
            <person name="Salvenmoser W."/>
            <person name="Heimberg A.M."/>
            <person name="Wheeler B.M."/>
            <person name="Peterson K.J."/>
            <person name="Boettger A."/>
            <person name="Tischler P."/>
            <person name="Wolf A."/>
            <person name="Gojobori T."/>
            <person name="Remington K.A."/>
            <person name="Strausberg R.L."/>
            <person name="Venter J."/>
            <person name="Technau U."/>
            <person name="Hobmayer B."/>
            <person name="Bosch T.C."/>
            <person name="Holstein T.W."/>
            <person name="Fujisawa T."/>
            <person name="Bode H.R."/>
            <person name="David C.N."/>
            <person name="Rokhsar D.S."/>
            <person name="Steele R.E."/>
        </authorList>
    </citation>
    <scope>NUCLEOTIDE SEQUENCE</scope>
</reference>
<dbReference type="CDD" id="cd09021">
    <property type="entry name" value="Aldose_epim_Ec_YphB"/>
    <property type="match status" value="1"/>
</dbReference>
<dbReference type="GO" id="GO:0005975">
    <property type="term" value="P:carbohydrate metabolic process"/>
    <property type="evidence" value="ECO:0007669"/>
    <property type="project" value="InterPro"/>
</dbReference>
<evidence type="ECO:0000313" key="1">
    <source>
        <dbReference type="EMBL" id="CBA26728.1"/>
    </source>
</evidence>
<dbReference type="InterPro" id="IPR014718">
    <property type="entry name" value="GH-type_carb-bd"/>
</dbReference>
<dbReference type="EMBL" id="FN543102">
    <property type="protein sequence ID" value="CBA26728.1"/>
    <property type="molecule type" value="Genomic_DNA"/>
</dbReference>
<sequence length="324" mass="35473">MSPVTARLPGFFVSGRCTMPRCCIHPSKRNPSMSTPLTLRHGPLRCDICPELGGSIAGMWMYEVPVMRSTPGTELTSVRQSASFPLVPFSNRIGYGQLQWSGTSHPLVKNFDPEPHTIHGIGWERPWTVLESTESFALLAMEHKADAAWPFDFDCSQVFKLEDGALEMSLSVTNQSRTPAPVGLGWHPYFVKRADATVRFAASGRWEMAADKLPTHREPHAGLIQPTAALTVDHCFDGWDGVLTLKDSQLQVTVRSALSRLVVFTTPERDNIAVEPVSHVNNALNLMGATGASAESLGVVTLQPGESFSCSMRVEVRSTEEVQA</sequence>
<dbReference type="AlphaFoldDB" id="C9Y721"/>
<evidence type="ECO:0008006" key="2">
    <source>
        <dbReference type="Google" id="ProtNLM"/>
    </source>
</evidence>
<dbReference type="SUPFAM" id="SSF74650">
    <property type="entry name" value="Galactose mutarotase-like"/>
    <property type="match status" value="1"/>
</dbReference>
<accession>C9Y721</accession>
<organism evidence="1">
    <name type="scientific">Curvibacter symbiont subsp. Hydra magnipapillata</name>
    <dbReference type="NCBI Taxonomy" id="667019"/>
    <lineage>
        <taxon>Bacteria</taxon>
        <taxon>Pseudomonadati</taxon>
        <taxon>Pseudomonadota</taxon>
        <taxon>Betaproteobacteria</taxon>
        <taxon>Burkholderiales</taxon>
        <taxon>Comamonadaceae</taxon>
        <taxon>Curvibacter</taxon>
    </lineage>
</organism>
<dbReference type="GO" id="GO:0016853">
    <property type="term" value="F:isomerase activity"/>
    <property type="evidence" value="ECO:0007669"/>
    <property type="project" value="InterPro"/>
</dbReference>
<dbReference type="InterPro" id="IPR011013">
    <property type="entry name" value="Gal_mutarotase_sf_dom"/>
</dbReference>
<gene>
    <name evidence="1" type="ORF">Csp_H40040</name>
</gene>
<protein>
    <recommendedName>
        <fullName evidence="2">Aldose 1-epimerase</fullName>
    </recommendedName>
</protein>
<dbReference type="Gene3D" id="2.70.98.10">
    <property type="match status" value="1"/>
</dbReference>
<proteinExistence type="predicted"/>
<dbReference type="InterPro" id="IPR008183">
    <property type="entry name" value="Aldose_1/G6P_1-epimerase"/>
</dbReference>
<dbReference type="GO" id="GO:0030246">
    <property type="term" value="F:carbohydrate binding"/>
    <property type="evidence" value="ECO:0007669"/>
    <property type="project" value="InterPro"/>
</dbReference>
<dbReference type="Pfam" id="PF01263">
    <property type="entry name" value="Aldose_epim"/>
    <property type="match status" value="1"/>
</dbReference>
<name>C9Y721_CURXX</name>